<dbReference type="EC" id="2.3.1.-" evidence="10"/>
<comment type="catalytic activity">
    <reaction evidence="10">
        <text>an acyl-CoA + malonyl-CoA + H(+) = a 3-oxoacyl-CoA + CO2 + CoA</text>
        <dbReference type="Rhea" id="RHEA:50252"/>
        <dbReference type="ChEBI" id="CHEBI:15378"/>
        <dbReference type="ChEBI" id="CHEBI:16526"/>
        <dbReference type="ChEBI" id="CHEBI:57287"/>
        <dbReference type="ChEBI" id="CHEBI:57384"/>
        <dbReference type="ChEBI" id="CHEBI:58342"/>
        <dbReference type="ChEBI" id="CHEBI:90726"/>
    </reaction>
    <physiologicalReaction direction="left-to-right" evidence="10">
        <dbReference type="Rhea" id="RHEA:50253"/>
    </physiologicalReaction>
</comment>
<evidence type="ECO:0000256" key="5">
    <source>
        <dbReference type="ARBA" id="ARBA00022832"/>
    </source>
</evidence>
<dbReference type="PANTHER" id="PTHR11157">
    <property type="entry name" value="FATTY ACID ACYL TRANSFERASE-RELATED"/>
    <property type="match status" value="1"/>
</dbReference>
<keyword evidence="7 10" id="KW-0443">Lipid metabolism</keyword>
<dbReference type="OrthoDB" id="10259681at2759"/>
<dbReference type="GO" id="GO:0030148">
    <property type="term" value="P:sphingolipid biosynthetic process"/>
    <property type="evidence" value="ECO:0007669"/>
    <property type="project" value="TreeGrafter"/>
</dbReference>
<name>A0A5N7A1Q5_9EURO</name>
<evidence type="ECO:0000256" key="3">
    <source>
        <dbReference type="ARBA" id="ARBA00022679"/>
    </source>
</evidence>
<evidence type="ECO:0000256" key="7">
    <source>
        <dbReference type="ARBA" id="ARBA00023098"/>
    </source>
</evidence>
<evidence type="ECO:0000256" key="8">
    <source>
        <dbReference type="ARBA" id="ARBA00023136"/>
    </source>
</evidence>
<dbReference type="GO" id="GO:0009922">
    <property type="term" value="F:fatty acid elongase activity"/>
    <property type="evidence" value="ECO:0007669"/>
    <property type="project" value="InterPro"/>
</dbReference>
<evidence type="ECO:0000256" key="1">
    <source>
        <dbReference type="ARBA" id="ARBA00004141"/>
    </source>
</evidence>
<dbReference type="EMBL" id="ML737667">
    <property type="protein sequence ID" value="KAE8363794.1"/>
    <property type="molecule type" value="Genomic_DNA"/>
</dbReference>
<keyword evidence="2 10" id="KW-0444">Lipid biosynthesis</keyword>
<keyword evidence="9 10" id="KW-0275">Fatty acid biosynthesis</keyword>
<keyword evidence="5 10" id="KW-0276">Fatty acid metabolism</keyword>
<dbReference type="Proteomes" id="UP000326268">
    <property type="component" value="Unassembled WGS sequence"/>
</dbReference>
<dbReference type="Pfam" id="PF01151">
    <property type="entry name" value="ELO"/>
    <property type="match status" value="2"/>
</dbReference>
<comment type="similarity">
    <text evidence="10">Belongs to the ELO family.</text>
</comment>
<keyword evidence="3 10" id="KW-0808">Transferase</keyword>
<feature type="transmembrane region" description="Helical" evidence="10">
    <location>
        <begin position="257"/>
        <end position="273"/>
    </location>
</feature>
<dbReference type="GO" id="GO:0034626">
    <property type="term" value="P:fatty acid elongation, polyunsaturated fatty acid"/>
    <property type="evidence" value="ECO:0007669"/>
    <property type="project" value="TreeGrafter"/>
</dbReference>
<accession>A0A5N7A1Q5</accession>
<evidence type="ECO:0000313" key="11">
    <source>
        <dbReference type="EMBL" id="KAE8363794.1"/>
    </source>
</evidence>
<keyword evidence="8 10" id="KW-0472">Membrane</keyword>
<evidence type="ECO:0000256" key="4">
    <source>
        <dbReference type="ARBA" id="ARBA00022692"/>
    </source>
</evidence>
<sequence>MSVHFGFLPSSLFILNQAQINPTIPTRQLARLGISTAFYTITLPLKFSLVAIFIYTTVVLLLNNMNRRRHGKPWVINQMRWFRQAVILHNILLAFYSFFGAFTIVPGGETLQEFVFIGWTSYMSKFYEFIDTAIILAKGRQASLLHIYHHAGVILVSWALKLQYTYYALISIHVAVPQSAKAAMTAIQIVQFFIDLIVGPSYLYVYYDVSVDYVRCTNNRKMGDSLDTPASRDAGVNGQSYCDIRTVSCMNKAGHTSVAWLGIFFILSLTWMFL</sequence>
<feature type="transmembrane region" description="Helical" evidence="10">
    <location>
        <begin position="85"/>
        <end position="105"/>
    </location>
</feature>
<keyword evidence="6 10" id="KW-1133">Transmembrane helix</keyword>
<dbReference type="GO" id="GO:0019367">
    <property type="term" value="P:fatty acid elongation, saturated fatty acid"/>
    <property type="evidence" value="ECO:0007669"/>
    <property type="project" value="TreeGrafter"/>
</dbReference>
<keyword evidence="12" id="KW-1185">Reference proteome</keyword>
<feature type="transmembrane region" description="Helical" evidence="10">
    <location>
        <begin position="147"/>
        <end position="170"/>
    </location>
</feature>
<reference evidence="11 12" key="1">
    <citation type="submission" date="2019-04" db="EMBL/GenBank/DDBJ databases">
        <title>Friends and foes A comparative genomics studyof 23 Aspergillus species from section Flavi.</title>
        <authorList>
            <consortium name="DOE Joint Genome Institute"/>
            <person name="Kjaerbolling I."/>
            <person name="Vesth T."/>
            <person name="Frisvad J.C."/>
            <person name="Nybo J.L."/>
            <person name="Theobald S."/>
            <person name="Kildgaard S."/>
            <person name="Isbrandt T."/>
            <person name="Kuo A."/>
            <person name="Sato A."/>
            <person name="Lyhne E.K."/>
            <person name="Kogle M.E."/>
            <person name="Wiebenga A."/>
            <person name="Kun R.S."/>
            <person name="Lubbers R.J."/>
            <person name="Makela M.R."/>
            <person name="Barry K."/>
            <person name="Chovatia M."/>
            <person name="Clum A."/>
            <person name="Daum C."/>
            <person name="Haridas S."/>
            <person name="He G."/>
            <person name="LaButti K."/>
            <person name="Lipzen A."/>
            <person name="Mondo S."/>
            <person name="Riley R."/>
            <person name="Salamov A."/>
            <person name="Simmons B.A."/>
            <person name="Magnuson J.K."/>
            <person name="Henrissat B."/>
            <person name="Mortensen U.H."/>
            <person name="Larsen T.O."/>
            <person name="Devries R.P."/>
            <person name="Grigoriev I.V."/>
            <person name="Machida M."/>
            <person name="Baker S.E."/>
            <person name="Andersen M.R."/>
        </authorList>
    </citation>
    <scope>NUCLEOTIDE SEQUENCE [LARGE SCALE GENOMIC DNA]</scope>
    <source>
        <strain evidence="11 12">CBS 763.97</strain>
    </source>
</reference>
<evidence type="ECO:0000256" key="10">
    <source>
        <dbReference type="RuleBase" id="RU361115"/>
    </source>
</evidence>
<gene>
    <name evidence="11" type="ORF">BDV27DRAFT_145871</name>
</gene>
<dbReference type="GO" id="GO:0042761">
    <property type="term" value="P:very long-chain fatty acid biosynthetic process"/>
    <property type="evidence" value="ECO:0007669"/>
    <property type="project" value="TreeGrafter"/>
</dbReference>
<keyword evidence="4 10" id="KW-0812">Transmembrane</keyword>
<evidence type="ECO:0000256" key="9">
    <source>
        <dbReference type="ARBA" id="ARBA00023160"/>
    </source>
</evidence>
<dbReference type="RefSeq" id="XP_031926875.1">
    <property type="nucleotide sequence ID" value="XM_032070472.1"/>
</dbReference>
<proteinExistence type="inferred from homology"/>
<dbReference type="GO" id="GO:0005789">
    <property type="term" value="C:endoplasmic reticulum membrane"/>
    <property type="evidence" value="ECO:0007669"/>
    <property type="project" value="TreeGrafter"/>
</dbReference>
<feature type="transmembrane region" description="Helical" evidence="10">
    <location>
        <begin position="182"/>
        <end position="205"/>
    </location>
</feature>
<protein>
    <recommendedName>
        <fullName evidence="10">Elongation of fatty acids protein</fullName>
        <ecNumber evidence="10">2.3.1.-</ecNumber>
    </recommendedName>
</protein>
<evidence type="ECO:0000256" key="6">
    <source>
        <dbReference type="ARBA" id="ARBA00022989"/>
    </source>
</evidence>
<dbReference type="AlphaFoldDB" id="A0A5N7A1Q5"/>
<dbReference type="InterPro" id="IPR002076">
    <property type="entry name" value="ELO_fam"/>
</dbReference>
<dbReference type="GeneID" id="43654918"/>
<comment type="subcellular location">
    <subcellularLocation>
        <location evidence="1">Membrane</location>
        <topology evidence="1">Multi-pass membrane protein</topology>
    </subcellularLocation>
</comment>
<dbReference type="GO" id="GO:0034625">
    <property type="term" value="P:fatty acid elongation, monounsaturated fatty acid"/>
    <property type="evidence" value="ECO:0007669"/>
    <property type="project" value="TreeGrafter"/>
</dbReference>
<feature type="transmembrane region" description="Helical" evidence="10">
    <location>
        <begin position="44"/>
        <end position="64"/>
    </location>
</feature>
<evidence type="ECO:0000256" key="2">
    <source>
        <dbReference type="ARBA" id="ARBA00022516"/>
    </source>
</evidence>
<organism evidence="11 12">
    <name type="scientific">Aspergillus caelatus</name>
    <dbReference type="NCBI Taxonomy" id="61420"/>
    <lineage>
        <taxon>Eukaryota</taxon>
        <taxon>Fungi</taxon>
        <taxon>Dikarya</taxon>
        <taxon>Ascomycota</taxon>
        <taxon>Pezizomycotina</taxon>
        <taxon>Eurotiomycetes</taxon>
        <taxon>Eurotiomycetidae</taxon>
        <taxon>Eurotiales</taxon>
        <taxon>Aspergillaceae</taxon>
        <taxon>Aspergillus</taxon>
        <taxon>Aspergillus subgen. Circumdati</taxon>
    </lineage>
</organism>
<dbReference type="PANTHER" id="PTHR11157:SF169">
    <property type="entry name" value="ELONGATION OF FATTY ACIDS PROTEIN"/>
    <property type="match status" value="1"/>
</dbReference>
<evidence type="ECO:0000313" key="12">
    <source>
        <dbReference type="Proteomes" id="UP000326268"/>
    </source>
</evidence>